<protein>
    <recommendedName>
        <fullName evidence="1">RRM domain-containing protein</fullName>
    </recommendedName>
</protein>
<feature type="domain" description="RRM" evidence="1">
    <location>
        <begin position="3"/>
        <end position="76"/>
    </location>
</feature>
<dbReference type="SUPFAM" id="SSF54928">
    <property type="entry name" value="RNA-binding domain, RBD"/>
    <property type="match status" value="1"/>
</dbReference>
<dbReference type="InterPro" id="IPR000504">
    <property type="entry name" value="RRM_dom"/>
</dbReference>
<dbReference type="Gene3D" id="3.30.70.330">
    <property type="match status" value="1"/>
</dbReference>
<sequence>HGYRIFINNLDHTTTNEDLTTKLASFGNIVSCNVVNKNGKTTGSAIFQDHESYKKALSKSHIINGQNDLEIYPYKKRESHKDNKPNKFSKINDPRTAYREGFQAGHTVGYQQGFQQGLNNAGNPNSTHVVNSQINV</sequence>
<dbReference type="InterPro" id="IPR012677">
    <property type="entry name" value="Nucleotide-bd_a/b_plait_sf"/>
</dbReference>
<name>A0A3G5A5S1_9VIRU</name>
<evidence type="ECO:0000259" key="1">
    <source>
        <dbReference type="PROSITE" id="PS50102"/>
    </source>
</evidence>
<organism evidence="2">
    <name type="scientific">Homavirus sp</name>
    <dbReference type="NCBI Taxonomy" id="2487769"/>
    <lineage>
        <taxon>Viruses</taxon>
        <taxon>Varidnaviria</taxon>
        <taxon>Bamfordvirae</taxon>
        <taxon>Nucleocytoviricota</taxon>
        <taxon>Megaviricetes</taxon>
        <taxon>Imitervirales</taxon>
        <taxon>Mimiviridae</taxon>
        <taxon>Klosneuvirinae</taxon>
    </lineage>
</organism>
<dbReference type="Pfam" id="PF00076">
    <property type="entry name" value="RRM_1"/>
    <property type="match status" value="1"/>
</dbReference>
<dbReference type="SMART" id="SM00360">
    <property type="entry name" value="RRM"/>
    <property type="match status" value="1"/>
</dbReference>
<accession>A0A3G5A5S1</accession>
<feature type="non-terminal residue" evidence="2">
    <location>
        <position position="1"/>
    </location>
</feature>
<dbReference type="PROSITE" id="PS50102">
    <property type="entry name" value="RRM"/>
    <property type="match status" value="1"/>
</dbReference>
<dbReference type="EMBL" id="MK072369">
    <property type="protein sequence ID" value="AYV82372.1"/>
    <property type="molecule type" value="Genomic_DNA"/>
</dbReference>
<dbReference type="InterPro" id="IPR035979">
    <property type="entry name" value="RBD_domain_sf"/>
</dbReference>
<dbReference type="GO" id="GO:0003723">
    <property type="term" value="F:RNA binding"/>
    <property type="evidence" value="ECO:0007669"/>
    <property type="project" value="InterPro"/>
</dbReference>
<reference evidence="2" key="1">
    <citation type="submission" date="2018-10" db="EMBL/GenBank/DDBJ databases">
        <title>Hidden diversity of soil giant viruses.</title>
        <authorList>
            <person name="Schulz F."/>
            <person name="Alteio L."/>
            <person name="Goudeau D."/>
            <person name="Ryan E.M."/>
            <person name="Malmstrom R.R."/>
            <person name="Blanchard J."/>
            <person name="Woyke T."/>
        </authorList>
    </citation>
    <scope>NUCLEOTIDE SEQUENCE</scope>
    <source>
        <strain evidence="2">HOV1</strain>
    </source>
</reference>
<gene>
    <name evidence="2" type="ORF">Homavirus38_6</name>
</gene>
<dbReference type="CDD" id="cd00590">
    <property type="entry name" value="RRM_SF"/>
    <property type="match status" value="1"/>
</dbReference>
<evidence type="ECO:0000313" key="2">
    <source>
        <dbReference type="EMBL" id="AYV82372.1"/>
    </source>
</evidence>
<proteinExistence type="predicted"/>